<reference evidence="2" key="1">
    <citation type="submission" date="2016-11" db="UniProtKB">
        <authorList>
            <consortium name="WormBaseParasite"/>
        </authorList>
    </citation>
    <scope>IDENTIFICATION</scope>
    <source>
        <strain evidence="2">KR3021</strain>
    </source>
</reference>
<proteinExistence type="predicted"/>
<evidence type="ECO:0000313" key="1">
    <source>
        <dbReference type="Proteomes" id="UP000095286"/>
    </source>
</evidence>
<name>A0AC35TTM5_9BILA</name>
<dbReference type="WBParaSite" id="RSKR_0000423700.1">
    <property type="protein sequence ID" value="RSKR_0000423700.1"/>
    <property type="gene ID" value="RSKR_0000423700"/>
</dbReference>
<sequence>MLLTKVIRPTLYSGRFISSQKLPDIPKLPPKSKLTDSEREQLLRKILRVDHMGELAADRIYAGQLAVLKGTPIAHVIEHMWKDEKHHLDTFERELTKKGFSPTVFTPLLNGMAFALGAGTALISKQAAMACTIAVEELIVQHYNAQIMELVEDDPAIHADLLKTISKFRDEELEHHDTGIEHDGLKTPGYDALKNVIQGGCKAAIWLTEKV</sequence>
<accession>A0AC35TTM5</accession>
<organism evidence="1 2">
    <name type="scientific">Rhabditophanes sp. KR3021</name>
    <dbReference type="NCBI Taxonomy" id="114890"/>
    <lineage>
        <taxon>Eukaryota</taxon>
        <taxon>Metazoa</taxon>
        <taxon>Ecdysozoa</taxon>
        <taxon>Nematoda</taxon>
        <taxon>Chromadorea</taxon>
        <taxon>Rhabditida</taxon>
        <taxon>Tylenchina</taxon>
        <taxon>Panagrolaimomorpha</taxon>
        <taxon>Strongyloidoidea</taxon>
        <taxon>Alloionematidae</taxon>
        <taxon>Rhabditophanes</taxon>
    </lineage>
</organism>
<evidence type="ECO:0000313" key="2">
    <source>
        <dbReference type="WBParaSite" id="RSKR_0000423700.1"/>
    </source>
</evidence>
<dbReference type="Proteomes" id="UP000095286">
    <property type="component" value="Unplaced"/>
</dbReference>
<protein>
    <submittedName>
        <fullName evidence="2">5-demethoxyubiquinone hydroxylase, mitochondrial</fullName>
    </submittedName>
</protein>